<dbReference type="PANTHER" id="PTHR10458">
    <property type="entry name" value="PEPTIDE DEFORMYLASE"/>
    <property type="match status" value="1"/>
</dbReference>
<evidence type="ECO:0000256" key="2">
    <source>
        <dbReference type="HAMAP-Rule" id="MF_00163"/>
    </source>
</evidence>
<dbReference type="PIRSF" id="PIRSF004749">
    <property type="entry name" value="Pep_def"/>
    <property type="match status" value="1"/>
</dbReference>
<gene>
    <name evidence="2 3" type="primary">def</name>
    <name evidence="3" type="ORF">JFL75_18710</name>
</gene>
<feature type="active site" evidence="2">
    <location>
        <position position="130"/>
    </location>
</feature>
<protein>
    <recommendedName>
        <fullName evidence="2">Peptide deformylase</fullName>
        <shortName evidence="2">PDF</shortName>
        <ecNumber evidence="2">3.5.1.88</ecNumber>
    </recommendedName>
    <alternativeName>
        <fullName evidence="2">Polypeptide deformylase</fullName>
    </alternativeName>
</protein>
<feature type="binding site" evidence="2">
    <location>
        <position position="129"/>
    </location>
    <ligand>
        <name>Fe cation</name>
        <dbReference type="ChEBI" id="CHEBI:24875"/>
    </ligand>
</feature>
<dbReference type="Gene3D" id="3.90.45.10">
    <property type="entry name" value="Peptide deformylase"/>
    <property type="match status" value="1"/>
</dbReference>
<comment type="cofactor">
    <cofactor evidence="2">
        <name>Fe(2+)</name>
        <dbReference type="ChEBI" id="CHEBI:29033"/>
    </cofactor>
    <text evidence="2">Binds 1 Fe(2+) ion.</text>
</comment>
<reference evidence="3" key="1">
    <citation type="submission" date="2021-01" db="EMBL/GenBank/DDBJ databases">
        <title>Description of Breznakiella homolactica.</title>
        <authorList>
            <person name="Song Y."/>
            <person name="Brune A."/>
        </authorList>
    </citation>
    <scope>NUCLEOTIDE SEQUENCE</scope>
    <source>
        <strain evidence="3">RmG30</strain>
    </source>
</reference>
<dbReference type="GO" id="GO:0006412">
    <property type="term" value="P:translation"/>
    <property type="evidence" value="ECO:0007669"/>
    <property type="project" value="UniProtKB-UniRule"/>
</dbReference>
<dbReference type="InterPro" id="IPR023635">
    <property type="entry name" value="Peptide_deformylase"/>
</dbReference>
<comment type="function">
    <text evidence="2">Removes the formyl group from the N-terminal Met of newly synthesized proteins. Requires at least a dipeptide for an efficient rate of reaction. N-terminal L-methionine is a prerequisite for activity but the enzyme has broad specificity at other positions.</text>
</comment>
<dbReference type="PRINTS" id="PR01576">
    <property type="entry name" value="PDEFORMYLASE"/>
</dbReference>
<name>A0A7T7XMF3_9SPIR</name>
<dbReference type="GO" id="GO:0046872">
    <property type="term" value="F:metal ion binding"/>
    <property type="evidence" value="ECO:0007669"/>
    <property type="project" value="UniProtKB-KW"/>
</dbReference>
<dbReference type="RefSeq" id="WP_215626244.1">
    <property type="nucleotide sequence ID" value="NZ_CP067089.2"/>
</dbReference>
<keyword evidence="4" id="KW-1185">Reference proteome</keyword>
<keyword evidence="2 3" id="KW-0378">Hydrolase</keyword>
<dbReference type="KEGG" id="bhc:JFL75_18710"/>
<evidence type="ECO:0000313" key="4">
    <source>
        <dbReference type="Proteomes" id="UP000595917"/>
    </source>
</evidence>
<dbReference type="HAMAP" id="MF_00163">
    <property type="entry name" value="Pep_deformylase"/>
    <property type="match status" value="1"/>
</dbReference>
<feature type="binding site" evidence="2">
    <location>
        <position position="87"/>
    </location>
    <ligand>
        <name>Fe cation</name>
        <dbReference type="ChEBI" id="CHEBI:24875"/>
    </ligand>
</feature>
<dbReference type="InterPro" id="IPR036821">
    <property type="entry name" value="Peptide_deformylase_sf"/>
</dbReference>
<comment type="catalytic activity">
    <reaction evidence="2">
        <text>N-terminal N-formyl-L-methionyl-[peptide] + H2O = N-terminal L-methionyl-[peptide] + formate</text>
        <dbReference type="Rhea" id="RHEA:24420"/>
        <dbReference type="Rhea" id="RHEA-COMP:10639"/>
        <dbReference type="Rhea" id="RHEA-COMP:10640"/>
        <dbReference type="ChEBI" id="CHEBI:15377"/>
        <dbReference type="ChEBI" id="CHEBI:15740"/>
        <dbReference type="ChEBI" id="CHEBI:49298"/>
        <dbReference type="ChEBI" id="CHEBI:64731"/>
        <dbReference type="EC" id="3.5.1.88"/>
    </reaction>
</comment>
<dbReference type="NCBIfam" id="TIGR00079">
    <property type="entry name" value="pept_deformyl"/>
    <property type="match status" value="1"/>
</dbReference>
<dbReference type="PANTHER" id="PTHR10458:SF22">
    <property type="entry name" value="PEPTIDE DEFORMYLASE"/>
    <property type="match status" value="1"/>
</dbReference>
<keyword evidence="2" id="KW-0479">Metal-binding</keyword>
<dbReference type="Pfam" id="PF01327">
    <property type="entry name" value="Pep_deformylase"/>
    <property type="match status" value="1"/>
</dbReference>
<dbReference type="EMBL" id="CP067089">
    <property type="protein sequence ID" value="QQO08938.1"/>
    <property type="molecule type" value="Genomic_DNA"/>
</dbReference>
<dbReference type="SUPFAM" id="SSF56420">
    <property type="entry name" value="Peptide deformylase"/>
    <property type="match status" value="1"/>
</dbReference>
<evidence type="ECO:0000256" key="1">
    <source>
        <dbReference type="ARBA" id="ARBA00010759"/>
    </source>
</evidence>
<dbReference type="EC" id="3.5.1.88" evidence="2"/>
<dbReference type="Proteomes" id="UP000595917">
    <property type="component" value="Chromosome"/>
</dbReference>
<dbReference type="NCBIfam" id="NF001159">
    <property type="entry name" value="PRK00150.1-3"/>
    <property type="match status" value="1"/>
</dbReference>
<keyword evidence="2" id="KW-0648">Protein biosynthesis</keyword>
<dbReference type="CDD" id="cd00487">
    <property type="entry name" value="Pep_deformylase"/>
    <property type="match status" value="1"/>
</dbReference>
<sequence length="161" mass="18157">MEILTLGNELLRLKAEPVAVIDDEIRKLSEEMIEIMHADKGVGLAGPQVGVLKRIFVIHVDGDIPRVFINPSIIGTSQDQVKYEEGCLSIPGVWADVIRPAAVKIQAWNERGRPFTMEAEGITARVIQHEYDHLDGVLFIDRLSEMKRTRVVAKYEKRKQA</sequence>
<organism evidence="3 4">
    <name type="scientific">Breznakiella homolactica</name>
    <dbReference type="NCBI Taxonomy" id="2798577"/>
    <lineage>
        <taxon>Bacteria</taxon>
        <taxon>Pseudomonadati</taxon>
        <taxon>Spirochaetota</taxon>
        <taxon>Spirochaetia</taxon>
        <taxon>Spirochaetales</taxon>
        <taxon>Breznakiellaceae</taxon>
        <taxon>Breznakiella</taxon>
    </lineage>
</organism>
<keyword evidence="2" id="KW-0408">Iron</keyword>
<evidence type="ECO:0000313" key="3">
    <source>
        <dbReference type="EMBL" id="QQO08938.1"/>
    </source>
</evidence>
<comment type="similarity">
    <text evidence="1 2">Belongs to the polypeptide deformylase family.</text>
</comment>
<dbReference type="AlphaFoldDB" id="A0A7T7XMF3"/>
<dbReference type="GO" id="GO:0042586">
    <property type="term" value="F:peptide deformylase activity"/>
    <property type="evidence" value="ECO:0007669"/>
    <property type="project" value="UniProtKB-UniRule"/>
</dbReference>
<feature type="binding site" evidence="2">
    <location>
        <position position="133"/>
    </location>
    <ligand>
        <name>Fe cation</name>
        <dbReference type="ChEBI" id="CHEBI:24875"/>
    </ligand>
</feature>
<accession>A0A7T7XMF3</accession>
<proteinExistence type="inferred from homology"/>